<dbReference type="AlphaFoldDB" id="A0A093VUN3"/>
<protein>
    <submittedName>
        <fullName evidence="2">Uncharacterized protein</fullName>
    </submittedName>
</protein>
<reference evidence="2" key="1">
    <citation type="journal article" date="2014" name="PLoS Genet.">
        <title>Signature Gene Expression Reveals Novel Clues to the Molecular Mechanisms of Dimorphic Transition in Penicillium marneffei.</title>
        <authorList>
            <person name="Yang E."/>
            <person name="Wang G."/>
            <person name="Cai J."/>
            <person name="Woo P.C."/>
            <person name="Lau S.K."/>
            <person name="Yuen K.-Y."/>
            <person name="Chow W.-N."/>
            <person name="Lin X."/>
        </authorList>
    </citation>
    <scope>NUCLEOTIDE SEQUENCE [LARGE SCALE GENOMIC DNA]</scope>
    <source>
        <strain evidence="2">PM1</strain>
    </source>
</reference>
<comment type="caution">
    <text evidence="2">The sequence shown here is derived from an EMBL/GenBank/DDBJ whole genome shotgun (WGS) entry which is preliminary data.</text>
</comment>
<proteinExistence type="predicted"/>
<organism evidence="2">
    <name type="scientific">Talaromyces marneffei PM1</name>
    <dbReference type="NCBI Taxonomy" id="1077442"/>
    <lineage>
        <taxon>Eukaryota</taxon>
        <taxon>Fungi</taxon>
        <taxon>Dikarya</taxon>
        <taxon>Ascomycota</taxon>
        <taxon>Pezizomycotina</taxon>
        <taxon>Eurotiomycetes</taxon>
        <taxon>Eurotiomycetidae</taxon>
        <taxon>Eurotiales</taxon>
        <taxon>Trichocomaceae</taxon>
        <taxon>Talaromyces</taxon>
        <taxon>Talaromyces sect. Talaromyces</taxon>
    </lineage>
</organism>
<sequence>ISTVNSKLHPYILRLPISSNLFKKDYLSRQAIYWQTNADYTNNMDTTKNRLILSLRPTPPLKHQHHTGSVEHGSVPAESKRLAPPHLDPRPCARNRWLFPSGILRSPAATSTFEKSQGERYGEGFDETGALLKGKFSRDDPPNNQASGSGGGENTTSASQNGKTAKDTNVPSKHSPHNGNHQEGLGHKIIDKAEEIIHKHEHKHHHDHNHAKIESRTK</sequence>
<feature type="compositionally biased region" description="Basic residues" evidence="1">
    <location>
        <begin position="199"/>
        <end position="209"/>
    </location>
</feature>
<feature type="compositionally biased region" description="Basic and acidic residues" evidence="1">
    <location>
        <begin position="184"/>
        <end position="198"/>
    </location>
</feature>
<evidence type="ECO:0000256" key="1">
    <source>
        <dbReference type="SAM" id="MobiDB-lite"/>
    </source>
</evidence>
<feature type="region of interest" description="Disordered" evidence="1">
    <location>
        <begin position="132"/>
        <end position="218"/>
    </location>
</feature>
<feature type="compositionally biased region" description="Polar residues" evidence="1">
    <location>
        <begin position="154"/>
        <end position="181"/>
    </location>
</feature>
<evidence type="ECO:0000313" key="2">
    <source>
        <dbReference type="EMBL" id="KFX50331.1"/>
    </source>
</evidence>
<accession>A0A093VUN3</accession>
<feature type="region of interest" description="Disordered" evidence="1">
    <location>
        <begin position="61"/>
        <end position="91"/>
    </location>
</feature>
<dbReference type="HOGENOM" id="CLU_1497201_0_0_1"/>
<dbReference type="EMBL" id="JPOX01000007">
    <property type="protein sequence ID" value="KFX50331.1"/>
    <property type="molecule type" value="Genomic_DNA"/>
</dbReference>
<name>A0A093VUN3_TALMA</name>
<gene>
    <name evidence="2" type="ORF">GQ26_0070840</name>
</gene>
<feature type="non-terminal residue" evidence="2">
    <location>
        <position position="1"/>
    </location>
</feature>